<feature type="region of interest" description="Disordered" evidence="5">
    <location>
        <begin position="196"/>
        <end position="217"/>
    </location>
</feature>
<keyword evidence="3" id="KW-0998">Cell outer membrane</keyword>
<dbReference type="Pfam" id="PF00691">
    <property type="entry name" value="OmpA"/>
    <property type="match status" value="1"/>
</dbReference>
<evidence type="ECO:0000256" key="3">
    <source>
        <dbReference type="ARBA" id="ARBA00023237"/>
    </source>
</evidence>
<dbReference type="InterPro" id="IPR006690">
    <property type="entry name" value="OMPA-like_CS"/>
</dbReference>
<protein>
    <submittedName>
        <fullName evidence="8">OmpA family protein</fullName>
    </submittedName>
</protein>
<evidence type="ECO:0000313" key="8">
    <source>
        <dbReference type="EMBL" id="NWB84582.1"/>
    </source>
</evidence>
<dbReference type="RefSeq" id="WP_152741188.1">
    <property type="nucleotide sequence ID" value="NZ_JACAQA010000004.1"/>
</dbReference>
<feature type="compositionally biased region" description="Low complexity" evidence="5">
    <location>
        <begin position="230"/>
        <end position="243"/>
    </location>
</feature>
<dbReference type="Gene3D" id="3.30.1330.60">
    <property type="entry name" value="OmpA-like domain"/>
    <property type="match status" value="1"/>
</dbReference>
<sequence length="283" mass="30051">MFTSRRLIIVATAVALVSGCASQNPNPYDSQGQAQQQQSSGGMSNTAKYGGIGVLAGAAAGALIDHKNHGKGALIGGALAGLAGAGYGYYADQQEKKLRESMANTGVQVQRQGDQIKLIMPGSITFATNSDAIASSFYQPLNNLANSLKEFSQNQIEIVGYTDSTGSRQLNMDLSQRRAQSVANYLTSQGVSGANLSARGAGPDNPVASNADVNGRAQNRRVEVNLKAIPGQNYGQPQGQPQVQPYPPQGQPQYQQQGQQYQQQGQPQYQQGQQYGQPVQQYP</sequence>
<evidence type="ECO:0000256" key="5">
    <source>
        <dbReference type="SAM" id="MobiDB-lite"/>
    </source>
</evidence>
<feature type="region of interest" description="Disordered" evidence="5">
    <location>
        <begin position="230"/>
        <end position="283"/>
    </location>
</feature>
<dbReference type="PANTHER" id="PTHR30329:SF21">
    <property type="entry name" value="LIPOPROTEIN YIAD-RELATED"/>
    <property type="match status" value="1"/>
</dbReference>
<dbReference type="PROSITE" id="PS51257">
    <property type="entry name" value="PROKAR_LIPOPROTEIN"/>
    <property type="match status" value="1"/>
</dbReference>
<reference evidence="8 9" key="1">
    <citation type="submission" date="2020-04" db="EMBL/GenBank/DDBJ databases">
        <title>Molecular characterization of pseudomonads from Agaricus bisporus reveal novel blotch 2 pathogens in Western Europe.</title>
        <authorList>
            <person name="Taparia T."/>
            <person name="Krijger M."/>
            <person name="Haynes E."/>
            <person name="Elpinstone J.G."/>
            <person name="Noble R."/>
            <person name="Van Der Wolf J."/>
        </authorList>
    </citation>
    <scope>NUCLEOTIDE SEQUENCE [LARGE SCALE GENOMIC DNA]</scope>
    <source>
        <strain evidence="8 9">G9001</strain>
    </source>
</reference>
<dbReference type="Proteomes" id="UP000522864">
    <property type="component" value="Unassembled WGS sequence"/>
</dbReference>
<dbReference type="InterPro" id="IPR036737">
    <property type="entry name" value="OmpA-like_sf"/>
</dbReference>
<evidence type="ECO:0000256" key="6">
    <source>
        <dbReference type="SAM" id="SignalP"/>
    </source>
</evidence>
<feature type="domain" description="OmpA-like" evidence="7">
    <location>
        <begin position="113"/>
        <end position="230"/>
    </location>
</feature>
<evidence type="ECO:0000259" key="7">
    <source>
        <dbReference type="PROSITE" id="PS51123"/>
    </source>
</evidence>
<evidence type="ECO:0000256" key="4">
    <source>
        <dbReference type="PROSITE-ProRule" id="PRU00473"/>
    </source>
</evidence>
<dbReference type="InterPro" id="IPR050330">
    <property type="entry name" value="Bact_OuterMem_StrucFunc"/>
</dbReference>
<gene>
    <name evidence="8" type="ORF">HX830_06785</name>
</gene>
<proteinExistence type="predicted"/>
<comment type="subcellular location">
    <subcellularLocation>
        <location evidence="1">Cell outer membrane</location>
    </subcellularLocation>
</comment>
<dbReference type="GO" id="GO:0009279">
    <property type="term" value="C:cell outer membrane"/>
    <property type="evidence" value="ECO:0007669"/>
    <property type="project" value="UniProtKB-SubCell"/>
</dbReference>
<feature type="chain" id="PRO_5030604118" evidence="6">
    <location>
        <begin position="24"/>
        <end position="283"/>
    </location>
</feature>
<dbReference type="PROSITE" id="PS01068">
    <property type="entry name" value="OMPA_1"/>
    <property type="match status" value="1"/>
</dbReference>
<dbReference type="InterPro" id="IPR006665">
    <property type="entry name" value="OmpA-like"/>
</dbReference>
<dbReference type="PROSITE" id="PS51123">
    <property type="entry name" value="OMPA_2"/>
    <property type="match status" value="1"/>
</dbReference>
<dbReference type="SUPFAM" id="SSF103088">
    <property type="entry name" value="OmpA-like"/>
    <property type="match status" value="1"/>
</dbReference>
<organism evidence="8 9">
    <name type="scientific">Pseudomonas gingeri</name>
    <dbReference type="NCBI Taxonomy" id="117681"/>
    <lineage>
        <taxon>Bacteria</taxon>
        <taxon>Pseudomonadati</taxon>
        <taxon>Pseudomonadota</taxon>
        <taxon>Gammaproteobacteria</taxon>
        <taxon>Pseudomonadales</taxon>
        <taxon>Pseudomonadaceae</taxon>
        <taxon>Pseudomonas</taxon>
    </lineage>
</organism>
<dbReference type="InterPro" id="IPR006664">
    <property type="entry name" value="OMP_bac"/>
</dbReference>
<dbReference type="CDD" id="cd07185">
    <property type="entry name" value="OmpA_C-like"/>
    <property type="match status" value="1"/>
</dbReference>
<feature type="signal peptide" evidence="6">
    <location>
        <begin position="1"/>
        <end position="23"/>
    </location>
</feature>
<dbReference type="InterPro" id="IPR039567">
    <property type="entry name" value="Gly-zipper"/>
</dbReference>
<evidence type="ECO:0000256" key="1">
    <source>
        <dbReference type="ARBA" id="ARBA00004442"/>
    </source>
</evidence>
<dbReference type="PRINTS" id="PR01021">
    <property type="entry name" value="OMPADOMAIN"/>
</dbReference>
<comment type="caution">
    <text evidence="8">The sequence shown here is derived from an EMBL/GenBank/DDBJ whole genome shotgun (WGS) entry which is preliminary data.</text>
</comment>
<accession>A0A7Y7WPZ9</accession>
<evidence type="ECO:0000313" key="9">
    <source>
        <dbReference type="Proteomes" id="UP000522864"/>
    </source>
</evidence>
<keyword evidence="2 4" id="KW-0472">Membrane</keyword>
<dbReference type="FunFam" id="3.30.1330.60:FF:000008">
    <property type="entry name" value="Outer membrane protein OmpA"/>
    <property type="match status" value="1"/>
</dbReference>
<feature type="compositionally biased region" description="Low complexity" evidence="5">
    <location>
        <begin position="251"/>
        <end position="283"/>
    </location>
</feature>
<name>A0A7Y7WPZ9_9PSED</name>
<evidence type="ECO:0000256" key="2">
    <source>
        <dbReference type="ARBA" id="ARBA00023136"/>
    </source>
</evidence>
<dbReference type="EMBL" id="JACAQA010000004">
    <property type="protein sequence ID" value="NWB84582.1"/>
    <property type="molecule type" value="Genomic_DNA"/>
</dbReference>
<dbReference type="PANTHER" id="PTHR30329">
    <property type="entry name" value="STATOR ELEMENT OF FLAGELLAR MOTOR COMPLEX"/>
    <property type="match status" value="1"/>
</dbReference>
<dbReference type="Pfam" id="PF13488">
    <property type="entry name" value="Gly-zipper_Omp"/>
    <property type="match status" value="1"/>
</dbReference>
<dbReference type="AlphaFoldDB" id="A0A7Y7WPZ9"/>
<keyword evidence="6" id="KW-0732">Signal</keyword>